<reference evidence="1 2" key="1">
    <citation type="submission" date="2017-02" db="EMBL/GenBank/DDBJ databases">
        <title>Ketogulonicigenium robustum SPU B003 Genome sequencing and assembly.</title>
        <authorList>
            <person name="Li Y."/>
            <person name="Liu L."/>
            <person name="Wang C."/>
            <person name="Zhang M."/>
            <person name="Zhang T."/>
            <person name="Zhang Y."/>
        </authorList>
    </citation>
    <scope>NUCLEOTIDE SEQUENCE [LARGE SCALE GENOMIC DNA]</scope>
    <source>
        <strain evidence="1 2">SPU_B003</strain>
    </source>
</reference>
<dbReference type="KEGG" id="kro:BVG79_01079"/>
<dbReference type="Gene3D" id="1.10.10.60">
    <property type="entry name" value="Homeodomain-like"/>
    <property type="match status" value="1"/>
</dbReference>
<dbReference type="AlphaFoldDB" id="A0A1W6NYV2"/>
<proteinExistence type="predicted"/>
<name>A0A1W6NYV2_9RHOB</name>
<accession>A0A1W6NYV2</accession>
<dbReference type="InterPro" id="IPR048683">
    <property type="entry name" value="Sf6_terminase"/>
</dbReference>
<keyword evidence="2" id="KW-1185">Reference proteome</keyword>
<dbReference type="Pfam" id="PF20901">
    <property type="entry name" value="Sf6_terminase"/>
    <property type="match status" value="1"/>
</dbReference>
<evidence type="ECO:0000313" key="1">
    <source>
        <dbReference type="EMBL" id="ARO14425.1"/>
    </source>
</evidence>
<dbReference type="EMBL" id="CP019937">
    <property type="protein sequence ID" value="ARO14425.1"/>
    <property type="molecule type" value="Genomic_DNA"/>
</dbReference>
<gene>
    <name evidence="1" type="ORF">BVG79_01079</name>
</gene>
<sequence>MTFYKKLAEDDDFAKRYARAREVQAHREFDEIRDIADRADSESVGLAKLQIDARKWRAGKLAPKVYGEKQAVEHSGPDGGAIAVSGIALRIVRADERGDT</sequence>
<evidence type="ECO:0000313" key="2">
    <source>
        <dbReference type="Proteomes" id="UP000242447"/>
    </source>
</evidence>
<organism evidence="1 2">
    <name type="scientific">Ketogulonicigenium robustum</name>
    <dbReference type="NCBI Taxonomy" id="92947"/>
    <lineage>
        <taxon>Bacteria</taxon>
        <taxon>Pseudomonadati</taxon>
        <taxon>Pseudomonadota</taxon>
        <taxon>Alphaproteobacteria</taxon>
        <taxon>Rhodobacterales</taxon>
        <taxon>Roseobacteraceae</taxon>
        <taxon>Ketogulonicigenium</taxon>
    </lineage>
</organism>
<dbReference type="Proteomes" id="UP000242447">
    <property type="component" value="Chromosome"/>
</dbReference>
<protein>
    <submittedName>
        <fullName evidence="1">Uncharacterized protein</fullName>
    </submittedName>
</protein>
<dbReference type="STRING" id="92947.BVG79_01079"/>